<comment type="activity regulation">
    <text evidence="11">Feedback inhibited by histidine.</text>
</comment>
<keyword evidence="11" id="KW-0067">ATP-binding</keyword>
<dbReference type="InterPro" id="IPR001348">
    <property type="entry name" value="ATP_PRibTrfase_HisG"/>
</dbReference>
<evidence type="ECO:0000256" key="3">
    <source>
        <dbReference type="ARBA" id="ARBA00007955"/>
    </source>
</evidence>
<keyword evidence="11" id="KW-0547">Nucleotide-binding</keyword>
<reference evidence="14 15" key="1">
    <citation type="submission" date="2015-07" db="EMBL/GenBank/DDBJ databases">
        <title>Genome sequence of Leptolinea tardivitalis DSM 16556.</title>
        <authorList>
            <person name="Hemp J."/>
            <person name="Ward L.M."/>
            <person name="Pace L.A."/>
            <person name="Fischer W.W."/>
        </authorList>
    </citation>
    <scope>NUCLEOTIDE SEQUENCE [LARGE SCALE GENOMIC DNA]</scope>
    <source>
        <strain evidence="14 15">YMTK-2</strain>
    </source>
</reference>
<dbReference type="GO" id="GO:0003879">
    <property type="term" value="F:ATP phosphoribosyltransferase activity"/>
    <property type="evidence" value="ECO:0007669"/>
    <property type="project" value="UniProtKB-UniRule"/>
</dbReference>
<dbReference type="InterPro" id="IPR013820">
    <property type="entry name" value="ATP_PRibTrfase_cat"/>
</dbReference>
<evidence type="ECO:0000256" key="8">
    <source>
        <dbReference type="ARBA" id="ARBA00022679"/>
    </source>
</evidence>
<keyword evidence="9 11" id="KW-0368">Histidine biosynthesis</keyword>
<name>A0A0P6XHE9_9CHLR</name>
<evidence type="ECO:0000313" key="14">
    <source>
        <dbReference type="EMBL" id="KPL74323.1"/>
    </source>
</evidence>
<proteinExistence type="inferred from homology"/>
<dbReference type="RefSeq" id="WP_062420761.1">
    <property type="nucleotide sequence ID" value="NZ_BBYA01000004.1"/>
</dbReference>
<evidence type="ECO:0000256" key="9">
    <source>
        <dbReference type="ARBA" id="ARBA00023102"/>
    </source>
</evidence>
<comment type="cofactor">
    <cofactor evidence="11">
        <name>Mg(2+)</name>
        <dbReference type="ChEBI" id="CHEBI:18420"/>
    </cofactor>
</comment>
<evidence type="ECO:0000256" key="11">
    <source>
        <dbReference type="HAMAP-Rule" id="MF_00079"/>
    </source>
</evidence>
<dbReference type="CDD" id="cd13593">
    <property type="entry name" value="PBP2_HisGL3"/>
    <property type="match status" value="1"/>
</dbReference>
<keyword evidence="11" id="KW-0479">Metal-binding</keyword>
<keyword evidence="11" id="KW-0460">Magnesium</keyword>
<evidence type="ECO:0000256" key="10">
    <source>
        <dbReference type="ARBA" id="ARBA00024861"/>
    </source>
</evidence>
<dbReference type="InterPro" id="IPR015867">
    <property type="entry name" value="N-reg_PII/ATP_PRibTrfase_C"/>
</dbReference>
<keyword evidence="15" id="KW-1185">Reference proteome</keyword>
<dbReference type="GO" id="GO:0000287">
    <property type="term" value="F:magnesium ion binding"/>
    <property type="evidence" value="ECO:0007669"/>
    <property type="project" value="UniProtKB-UniRule"/>
</dbReference>
<feature type="domain" description="Histidine biosynthesis HisG C-terminal" evidence="13">
    <location>
        <begin position="235"/>
        <end position="316"/>
    </location>
</feature>
<evidence type="ECO:0000256" key="2">
    <source>
        <dbReference type="ARBA" id="ARBA00004667"/>
    </source>
</evidence>
<evidence type="ECO:0000259" key="13">
    <source>
        <dbReference type="Pfam" id="PF08029"/>
    </source>
</evidence>
<dbReference type="EMBL" id="LGCK01000003">
    <property type="protein sequence ID" value="KPL74323.1"/>
    <property type="molecule type" value="Genomic_DNA"/>
</dbReference>
<dbReference type="NCBIfam" id="TIGR03455">
    <property type="entry name" value="HisG_C-term"/>
    <property type="match status" value="1"/>
</dbReference>
<dbReference type="STRING" id="229920.ADM99_01780"/>
<evidence type="ECO:0000256" key="1">
    <source>
        <dbReference type="ARBA" id="ARBA00000915"/>
    </source>
</evidence>
<dbReference type="InterPro" id="IPR011322">
    <property type="entry name" value="N-reg_PII-like_a/b"/>
</dbReference>
<organism evidence="14 15">
    <name type="scientific">Leptolinea tardivitalis</name>
    <dbReference type="NCBI Taxonomy" id="229920"/>
    <lineage>
        <taxon>Bacteria</taxon>
        <taxon>Bacillati</taxon>
        <taxon>Chloroflexota</taxon>
        <taxon>Anaerolineae</taxon>
        <taxon>Anaerolineales</taxon>
        <taxon>Anaerolineaceae</taxon>
        <taxon>Leptolinea</taxon>
    </lineage>
</organism>
<evidence type="ECO:0000313" key="15">
    <source>
        <dbReference type="Proteomes" id="UP000050430"/>
    </source>
</evidence>
<evidence type="ECO:0000256" key="6">
    <source>
        <dbReference type="ARBA" id="ARBA00022605"/>
    </source>
</evidence>
<evidence type="ECO:0000256" key="5">
    <source>
        <dbReference type="ARBA" id="ARBA00020998"/>
    </source>
</evidence>
<sequence>MLNRETTDLRLSLPSKGRLAEETLDFMSDCGLTVYRPNPRQYEAVIPALPSVRVLFQRPPDIVVSVREGTVDFGITGLDVVEERKGDQNEVLVIHDALNFGQCRLNLAVPEAWSDVSTVDTLAQKVKTFNRKLRVATKYPELTGKFLQSKNIEHILIPAEGTLETAPSIGYADMICDIVSSGQTLRDNRLVALPDGCLLNSQAVLIANRDSLVNRPEALQAARFLLEFFEAHLRANENLSIFANIRGESPEAIAESIFKSCHIPGLQGPTISRVIVREPGENWYAVNIIVQRSNLFQAITELRSIGGSGVVVTPVKYIFDEEPPRYTALLKTLMEYQS</sequence>
<comment type="subcellular location">
    <subcellularLocation>
        <location evidence="11">Cytoplasm</location>
    </subcellularLocation>
</comment>
<dbReference type="Pfam" id="PF01634">
    <property type="entry name" value="HisG"/>
    <property type="match status" value="1"/>
</dbReference>
<dbReference type="InterPro" id="IPR013115">
    <property type="entry name" value="HisG_C"/>
</dbReference>
<dbReference type="SUPFAM" id="SSF53850">
    <property type="entry name" value="Periplasmic binding protein-like II"/>
    <property type="match status" value="1"/>
</dbReference>
<comment type="catalytic activity">
    <reaction evidence="1 11">
        <text>1-(5-phospho-beta-D-ribosyl)-ATP + diphosphate = 5-phospho-alpha-D-ribose 1-diphosphate + ATP</text>
        <dbReference type="Rhea" id="RHEA:18473"/>
        <dbReference type="ChEBI" id="CHEBI:30616"/>
        <dbReference type="ChEBI" id="CHEBI:33019"/>
        <dbReference type="ChEBI" id="CHEBI:58017"/>
        <dbReference type="ChEBI" id="CHEBI:73183"/>
        <dbReference type="EC" id="2.4.2.17"/>
    </reaction>
</comment>
<keyword evidence="8 11" id="KW-0808">Transferase</keyword>
<comment type="function">
    <text evidence="10 11">Catalyzes the condensation of ATP and 5-phosphoribose 1-diphosphate to form N'-(5'-phosphoribosyl)-ATP (PR-ATP). Has a crucial role in the pathway because the rate of histidine biosynthesis seems to be controlled primarily by regulation of HisG enzymatic activity.</text>
</comment>
<dbReference type="GO" id="GO:0005524">
    <property type="term" value="F:ATP binding"/>
    <property type="evidence" value="ECO:0007669"/>
    <property type="project" value="UniProtKB-KW"/>
</dbReference>
<dbReference type="PANTHER" id="PTHR21403">
    <property type="entry name" value="ATP PHOSPHORIBOSYLTRANSFERASE ATP-PRTASE"/>
    <property type="match status" value="1"/>
</dbReference>
<evidence type="ECO:0000256" key="7">
    <source>
        <dbReference type="ARBA" id="ARBA00022676"/>
    </source>
</evidence>
<dbReference type="Pfam" id="PF08029">
    <property type="entry name" value="HisG_C"/>
    <property type="match status" value="1"/>
</dbReference>
<dbReference type="SUPFAM" id="SSF54913">
    <property type="entry name" value="GlnB-like"/>
    <property type="match status" value="1"/>
</dbReference>
<dbReference type="GO" id="GO:0005737">
    <property type="term" value="C:cytoplasm"/>
    <property type="evidence" value="ECO:0007669"/>
    <property type="project" value="UniProtKB-SubCell"/>
</dbReference>
<dbReference type="Gene3D" id="3.30.70.120">
    <property type="match status" value="1"/>
</dbReference>
<dbReference type="HAMAP" id="MF_00079">
    <property type="entry name" value="HisG_Long"/>
    <property type="match status" value="1"/>
</dbReference>
<accession>A0A0P6XHE9</accession>
<dbReference type="AlphaFoldDB" id="A0A0P6XHE9"/>
<comment type="caution">
    <text evidence="14">The sequence shown here is derived from an EMBL/GenBank/DDBJ whole genome shotgun (WGS) entry which is preliminary data.</text>
</comment>
<keyword evidence="7 11" id="KW-0328">Glycosyltransferase</keyword>
<dbReference type="InterPro" id="IPR020621">
    <property type="entry name" value="ATP-PRT_HisG_long"/>
</dbReference>
<keyword evidence="11" id="KW-0963">Cytoplasm</keyword>
<evidence type="ECO:0000256" key="4">
    <source>
        <dbReference type="ARBA" id="ARBA00011946"/>
    </source>
</evidence>
<dbReference type="EC" id="2.4.2.17" evidence="4 11"/>
<protein>
    <recommendedName>
        <fullName evidence="5 11">ATP phosphoribosyltransferase</fullName>
        <shortName evidence="11">ATP-PRT</shortName>
        <shortName evidence="11">ATP-PRTase</shortName>
        <ecNumber evidence="4 11">2.4.2.17</ecNumber>
    </recommendedName>
</protein>
<dbReference type="Gene3D" id="3.40.190.10">
    <property type="entry name" value="Periplasmic binding protein-like II"/>
    <property type="match status" value="2"/>
</dbReference>
<dbReference type="OrthoDB" id="9801867at2"/>
<dbReference type="UniPathway" id="UPA00031">
    <property type="reaction ID" value="UER00006"/>
</dbReference>
<evidence type="ECO:0000259" key="12">
    <source>
        <dbReference type="Pfam" id="PF01634"/>
    </source>
</evidence>
<dbReference type="NCBIfam" id="TIGR00070">
    <property type="entry name" value="hisG"/>
    <property type="match status" value="1"/>
</dbReference>
<dbReference type="InterPro" id="IPR018198">
    <property type="entry name" value="ATP_PRibTrfase_CS"/>
</dbReference>
<comment type="pathway">
    <text evidence="2 11">Amino-acid biosynthesis; L-histidine biosynthesis; L-histidine from 5-phospho-alpha-D-ribose 1-diphosphate: step 1/9.</text>
</comment>
<comment type="similarity">
    <text evidence="3 11">Belongs to the ATP phosphoribosyltransferase family. Long subfamily.</text>
</comment>
<dbReference type="Proteomes" id="UP000050430">
    <property type="component" value="Unassembled WGS sequence"/>
</dbReference>
<keyword evidence="6 11" id="KW-0028">Amino-acid biosynthesis</keyword>
<dbReference type="PANTHER" id="PTHR21403:SF8">
    <property type="entry name" value="ATP PHOSPHORIBOSYLTRANSFERASE"/>
    <property type="match status" value="1"/>
</dbReference>
<dbReference type="PROSITE" id="PS01316">
    <property type="entry name" value="ATP_P_PHORIBOSYLTR"/>
    <property type="match status" value="1"/>
</dbReference>
<feature type="domain" description="ATP phosphoribosyltransferase catalytic" evidence="12">
    <location>
        <begin position="58"/>
        <end position="219"/>
    </location>
</feature>
<gene>
    <name evidence="11" type="primary">hisG</name>
    <name evidence="14" type="ORF">ADM99_01780</name>
</gene>
<dbReference type="GO" id="GO:0000105">
    <property type="term" value="P:L-histidine biosynthetic process"/>
    <property type="evidence" value="ECO:0007669"/>
    <property type="project" value="UniProtKB-UniRule"/>
</dbReference>